<accession>A0A9P8CDD8</accession>
<gene>
    <name evidence="1" type="ORF">BJ878DRAFT_514520</name>
</gene>
<dbReference type="OrthoDB" id="4510847at2759"/>
<evidence type="ECO:0008006" key="3">
    <source>
        <dbReference type="Google" id="ProtNLM"/>
    </source>
</evidence>
<evidence type="ECO:0000313" key="1">
    <source>
        <dbReference type="EMBL" id="KAG9242637.1"/>
    </source>
</evidence>
<dbReference type="AlphaFoldDB" id="A0A9P8CDD8"/>
<dbReference type="Proteomes" id="UP000887226">
    <property type="component" value="Unassembled WGS sequence"/>
</dbReference>
<dbReference type="InterPro" id="IPR001227">
    <property type="entry name" value="Ac_transferase_dom_sf"/>
</dbReference>
<dbReference type="EMBL" id="MU254053">
    <property type="protein sequence ID" value="KAG9242637.1"/>
    <property type="molecule type" value="Genomic_DNA"/>
</dbReference>
<evidence type="ECO:0000313" key="2">
    <source>
        <dbReference type="Proteomes" id="UP000887226"/>
    </source>
</evidence>
<dbReference type="Gene3D" id="3.40.366.10">
    <property type="entry name" value="Malonyl-Coenzyme A Acyl Carrier Protein, domain 2"/>
    <property type="match status" value="1"/>
</dbReference>
<keyword evidence="2" id="KW-1185">Reference proteome</keyword>
<dbReference type="Gene3D" id="3.30.70.3290">
    <property type="match status" value="1"/>
</dbReference>
<organism evidence="1 2">
    <name type="scientific">Calycina marina</name>
    <dbReference type="NCBI Taxonomy" id="1763456"/>
    <lineage>
        <taxon>Eukaryota</taxon>
        <taxon>Fungi</taxon>
        <taxon>Dikarya</taxon>
        <taxon>Ascomycota</taxon>
        <taxon>Pezizomycotina</taxon>
        <taxon>Leotiomycetes</taxon>
        <taxon>Helotiales</taxon>
        <taxon>Pezizellaceae</taxon>
        <taxon>Calycina</taxon>
    </lineage>
</organism>
<name>A0A9P8CDD8_9HELO</name>
<dbReference type="GO" id="GO:0016740">
    <property type="term" value="F:transferase activity"/>
    <property type="evidence" value="ECO:0007669"/>
    <property type="project" value="InterPro"/>
</dbReference>
<protein>
    <recommendedName>
        <fullName evidence="3">Malonyl-CoA:ACP transacylase (MAT) domain-containing protein</fullName>
    </recommendedName>
</protein>
<reference evidence="1" key="1">
    <citation type="journal article" date="2021" name="IMA Fungus">
        <title>Genomic characterization of three marine fungi, including Emericellopsis atlantica sp. nov. with signatures of a generalist lifestyle and marine biomass degradation.</title>
        <authorList>
            <person name="Hagestad O.C."/>
            <person name="Hou L."/>
            <person name="Andersen J.H."/>
            <person name="Hansen E.H."/>
            <person name="Altermark B."/>
            <person name="Li C."/>
            <person name="Kuhnert E."/>
            <person name="Cox R.J."/>
            <person name="Crous P.W."/>
            <person name="Spatafora J.W."/>
            <person name="Lail K."/>
            <person name="Amirebrahimi M."/>
            <person name="Lipzen A."/>
            <person name="Pangilinan J."/>
            <person name="Andreopoulos W."/>
            <person name="Hayes R.D."/>
            <person name="Ng V."/>
            <person name="Grigoriev I.V."/>
            <person name="Jackson S.A."/>
            <person name="Sutton T.D.S."/>
            <person name="Dobson A.D.W."/>
            <person name="Rama T."/>
        </authorList>
    </citation>
    <scope>NUCLEOTIDE SEQUENCE</scope>
    <source>
        <strain evidence="1">TRa3180A</strain>
    </source>
</reference>
<sequence length="112" mass="12092">MESPVLSNSTLKSLLSGGPACNMFLELGPHSALAGPVRQIMKSNVRVNDHYQHTLTKGKGARETILRTVGGACLHSIPVDLESVVSDAHALSDLPLFQWSHESAPRFCSRVD</sequence>
<comment type="caution">
    <text evidence="1">The sequence shown here is derived from an EMBL/GenBank/DDBJ whole genome shotgun (WGS) entry which is preliminary data.</text>
</comment>
<proteinExistence type="predicted"/>